<keyword evidence="2 8" id="KW-0547">Nucleotide-binding</keyword>
<dbReference type="SMART" id="SM00487">
    <property type="entry name" value="DEXDc"/>
    <property type="match status" value="1"/>
</dbReference>
<evidence type="ECO:0000256" key="3">
    <source>
        <dbReference type="ARBA" id="ARBA00022801"/>
    </source>
</evidence>
<feature type="short sequence motif" description="Q motif" evidence="7">
    <location>
        <begin position="166"/>
        <end position="194"/>
    </location>
</feature>
<feature type="compositionally biased region" description="Low complexity" evidence="9">
    <location>
        <begin position="109"/>
        <end position="121"/>
    </location>
</feature>
<keyword evidence="3 8" id="KW-0378">Hydrolase</keyword>
<feature type="compositionally biased region" description="Polar residues" evidence="9">
    <location>
        <begin position="1"/>
        <end position="13"/>
    </location>
</feature>
<comment type="caution">
    <text evidence="13">The sequence shown here is derived from an EMBL/GenBank/DDBJ whole genome shotgun (WGS) entry which is preliminary data.</text>
</comment>
<feature type="domain" description="Helicase ATP-binding" evidence="10">
    <location>
        <begin position="197"/>
        <end position="386"/>
    </location>
</feature>
<evidence type="ECO:0000256" key="6">
    <source>
        <dbReference type="ARBA" id="ARBA00047984"/>
    </source>
</evidence>
<feature type="region of interest" description="Disordered" evidence="9">
    <location>
        <begin position="1"/>
        <end position="134"/>
    </location>
</feature>
<dbReference type="Proteomes" id="UP000663879">
    <property type="component" value="Unassembled WGS sequence"/>
</dbReference>
<evidence type="ECO:0000256" key="8">
    <source>
        <dbReference type="RuleBase" id="RU000492"/>
    </source>
</evidence>
<dbReference type="GO" id="GO:0005524">
    <property type="term" value="F:ATP binding"/>
    <property type="evidence" value="ECO:0007669"/>
    <property type="project" value="UniProtKB-KW"/>
</dbReference>
<dbReference type="EC" id="3.6.4.13" evidence="1"/>
<dbReference type="GO" id="GO:0003676">
    <property type="term" value="F:nucleic acid binding"/>
    <property type="evidence" value="ECO:0007669"/>
    <property type="project" value="InterPro"/>
</dbReference>
<dbReference type="InterPro" id="IPR011545">
    <property type="entry name" value="DEAD/DEAH_box_helicase_dom"/>
</dbReference>
<keyword evidence="5 8" id="KW-0067">ATP-binding</keyword>
<evidence type="ECO:0000256" key="5">
    <source>
        <dbReference type="ARBA" id="ARBA00022840"/>
    </source>
</evidence>
<comment type="similarity">
    <text evidence="8">Belongs to the DEAD box helicase family.</text>
</comment>
<comment type="catalytic activity">
    <reaction evidence="6">
        <text>ATP + H2O = ADP + phosphate + H(+)</text>
        <dbReference type="Rhea" id="RHEA:13065"/>
        <dbReference type="ChEBI" id="CHEBI:15377"/>
        <dbReference type="ChEBI" id="CHEBI:15378"/>
        <dbReference type="ChEBI" id="CHEBI:30616"/>
        <dbReference type="ChEBI" id="CHEBI:43474"/>
        <dbReference type="ChEBI" id="CHEBI:456216"/>
        <dbReference type="EC" id="3.6.4.13"/>
    </reaction>
</comment>
<evidence type="ECO:0000256" key="4">
    <source>
        <dbReference type="ARBA" id="ARBA00022806"/>
    </source>
</evidence>
<evidence type="ECO:0000256" key="7">
    <source>
        <dbReference type="PROSITE-ProRule" id="PRU00552"/>
    </source>
</evidence>
<feature type="domain" description="DEAD-box RNA helicase Q" evidence="12">
    <location>
        <begin position="166"/>
        <end position="194"/>
    </location>
</feature>
<evidence type="ECO:0000313" key="14">
    <source>
        <dbReference type="Proteomes" id="UP000663879"/>
    </source>
</evidence>
<dbReference type="PANTHER" id="PTHR47958">
    <property type="entry name" value="ATP-DEPENDENT RNA HELICASE DBP3"/>
    <property type="match status" value="1"/>
</dbReference>
<feature type="domain" description="Helicase C-terminal" evidence="11">
    <location>
        <begin position="413"/>
        <end position="557"/>
    </location>
</feature>
<evidence type="ECO:0000259" key="10">
    <source>
        <dbReference type="PROSITE" id="PS51192"/>
    </source>
</evidence>
<dbReference type="GO" id="GO:0016787">
    <property type="term" value="F:hydrolase activity"/>
    <property type="evidence" value="ECO:0007669"/>
    <property type="project" value="UniProtKB-KW"/>
</dbReference>
<sequence length="624" mass="70928">MSYSSSYNKYTSRSNQPNGSNYNGSNGSYPGNGQSSSSSYNNSYNGSSSNYRSSSSSTYNQSESSLKRKYDDYRDDRRNSENYDNRTSRYSDTQNRDYYSKPTQRNDYSTSQSSSYSSSRSAPTTKPPPLMSQTDIFQNFSTGINFDSYEDIPVEASGYNAPRPISRFDDLRLHPAIVENIRLCNYTKPTPVQKYSLPIIYERRDLMACAQTGSGKTAAFLIPILNNIFNNDRNEPNYVYGTNNKKRHLPKCVVLAPTRELAVQIFDESKKFAYKSRARPCVVYGGADTGKQIRDMEYGCDILVATPGRLNALLDRGIIGLCNVRYLVLDEADRMLDMGFEPQIRDIVEKRDMPRTGQRQTMMFSATFPKEIQHLARDFLDNYIFLTVGRVGSTALSITQRIEWVEEHEKHAYLTKILSNFPNELTLVFVETKRGADDLEQYLMNKRFPAISIHGDKSQMEREEALRSFKSGYKPILVATAVAARGLNISNVKRVINFDLPADVDEYVHRIGRTGRAGNTGESISFFNEKNRNLSGRLLEILEESKQQVPDFLRTMAESSFKGKKKFGGGGGGGGAHFGSRDYRQNFQNQTNFSKDKYPQNGTRFNNYDSMANKRHKGDFYDKR</sequence>
<dbReference type="InterPro" id="IPR027417">
    <property type="entry name" value="P-loop_NTPase"/>
</dbReference>
<gene>
    <name evidence="13" type="ORF">OXX778_LOCUS4434</name>
</gene>
<dbReference type="FunFam" id="3.40.50.300:FF:000397">
    <property type="entry name" value="Probable ATP-dependent RNA helicase DDX4"/>
    <property type="match status" value="1"/>
</dbReference>
<feature type="compositionally biased region" description="Low complexity" evidence="9">
    <location>
        <begin position="14"/>
        <end position="64"/>
    </location>
</feature>
<dbReference type="SUPFAM" id="SSF52540">
    <property type="entry name" value="P-loop containing nucleoside triphosphate hydrolases"/>
    <property type="match status" value="2"/>
</dbReference>
<dbReference type="PROSITE" id="PS00039">
    <property type="entry name" value="DEAD_ATP_HELICASE"/>
    <property type="match status" value="1"/>
</dbReference>
<dbReference type="PROSITE" id="PS51192">
    <property type="entry name" value="HELICASE_ATP_BIND_1"/>
    <property type="match status" value="1"/>
</dbReference>
<evidence type="ECO:0000256" key="2">
    <source>
        <dbReference type="ARBA" id="ARBA00022741"/>
    </source>
</evidence>
<dbReference type="InterPro" id="IPR014001">
    <property type="entry name" value="Helicase_ATP-bd"/>
</dbReference>
<dbReference type="InterPro" id="IPR014014">
    <property type="entry name" value="RNA_helicase_DEAD_Q_motif"/>
</dbReference>
<organism evidence="13 14">
    <name type="scientific">Brachionus calyciflorus</name>
    <dbReference type="NCBI Taxonomy" id="104777"/>
    <lineage>
        <taxon>Eukaryota</taxon>
        <taxon>Metazoa</taxon>
        <taxon>Spiralia</taxon>
        <taxon>Gnathifera</taxon>
        <taxon>Rotifera</taxon>
        <taxon>Eurotatoria</taxon>
        <taxon>Monogononta</taxon>
        <taxon>Pseudotrocha</taxon>
        <taxon>Ploima</taxon>
        <taxon>Brachionidae</taxon>
        <taxon>Brachionus</taxon>
    </lineage>
</organism>
<reference evidence="13" key="1">
    <citation type="submission" date="2021-02" db="EMBL/GenBank/DDBJ databases">
        <authorList>
            <person name="Nowell W R."/>
        </authorList>
    </citation>
    <scope>NUCLEOTIDE SEQUENCE</scope>
    <source>
        <strain evidence="13">Ploen Becks lab</strain>
    </source>
</reference>
<feature type="compositionally biased region" description="Polar residues" evidence="9">
    <location>
        <begin position="600"/>
        <end position="610"/>
    </location>
</feature>
<protein>
    <recommendedName>
        <fullName evidence="1">RNA helicase</fullName>
        <ecNumber evidence="1">3.6.4.13</ecNumber>
    </recommendedName>
</protein>
<evidence type="ECO:0000256" key="9">
    <source>
        <dbReference type="SAM" id="MobiDB-lite"/>
    </source>
</evidence>
<dbReference type="PROSITE" id="PS51195">
    <property type="entry name" value="Q_MOTIF"/>
    <property type="match status" value="1"/>
</dbReference>
<keyword evidence="14" id="KW-1185">Reference proteome</keyword>
<accession>A0A813Q2N2</accession>
<dbReference type="PROSITE" id="PS51194">
    <property type="entry name" value="HELICASE_CTER"/>
    <property type="match status" value="1"/>
</dbReference>
<dbReference type="FunFam" id="3.40.50.300:FF:000008">
    <property type="entry name" value="ATP-dependent RNA helicase RhlB"/>
    <property type="match status" value="1"/>
</dbReference>
<keyword evidence="4 8" id="KW-0347">Helicase</keyword>
<name>A0A813Q2N2_9BILA</name>
<dbReference type="OrthoDB" id="196131at2759"/>
<dbReference type="CDD" id="cd18787">
    <property type="entry name" value="SF2_C_DEAD"/>
    <property type="match status" value="1"/>
</dbReference>
<feature type="compositionally biased region" description="Basic and acidic residues" evidence="9">
    <location>
        <begin position="65"/>
        <end position="99"/>
    </location>
</feature>
<dbReference type="InterPro" id="IPR001650">
    <property type="entry name" value="Helicase_C-like"/>
</dbReference>
<dbReference type="EMBL" id="CAJNOC010000433">
    <property type="protein sequence ID" value="CAF0761086.1"/>
    <property type="molecule type" value="Genomic_DNA"/>
</dbReference>
<evidence type="ECO:0000259" key="12">
    <source>
        <dbReference type="PROSITE" id="PS51195"/>
    </source>
</evidence>
<dbReference type="Pfam" id="PF00270">
    <property type="entry name" value="DEAD"/>
    <property type="match status" value="1"/>
</dbReference>
<feature type="region of interest" description="Disordered" evidence="9">
    <location>
        <begin position="564"/>
        <end position="624"/>
    </location>
</feature>
<dbReference type="Pfam" id="PF00271">
    <property type="entry name" value="Helicase_C"/>
    <property type="match status" value="1"/>
</dbReference>
<dbReference type="SMART" id="SM00490">
    <property type="entry name" value="HELICc"/>
    <property type="match status" value="1"/>
</dbReference>
<dbReference type="InterPro" id="IPR000629">
    <property type="entry name" value="RNA-helicase_DEAD-box_CS"/>
</dbReference>
<feature type="compositionally biased region" description="Gly residues" evidence="9">
    <location>
        <begin position="568"/>
        <end position="577"/>
    </location>
</feature>
<dbReference type="Gene3D" id="3.40.50.300">
    <property type="entry name" value="P-loop containing nucleotide triphosphate hydrolases"/>
    <property type="match status" value="2"/>
</dbReference>
<evidence type="ECO:0000256" key="1">
    <source>
        <dbReference type="ARBA" id="ARBA00012552"/>
    </source>
</evidence>
<dbReference type="AlphaFoldDB" id="A0A813Q2N2"/>
<evidence type="ECO:0000313" key="13">
    <source>
        <dbReference type="EMBL" id="CAF0761086.1"/>
    </source>
</evidence>
<proteinExistence type="inferred from homology"/>
<dbReference type="GO" id="GO:0003724">
    <property type="term" value="F:RNA helicase activity"/>
    <property type="evidence" value="ECO:0007669"/>
    <property type="project" value="UniProtKB-EC"/>
</dbReference>
<evidence type="ECO:0000259" key="11">
    <source>
        <dbReference type="PROSITE" id="PS51194"/>
    </source>
</evidence>